<sequence length="448" mass="49601">MSFGGLDHQGSCKRHGISSLEFDSKGIYLASVTKSGCLMVHDFETLYCQSNVISPWWLKEDEAKHLLHISPYQQLDAVEWNPANQDEVACTSLRSSEVFIFDVAYVSAEPVEVLRKRPSITSHSCDIPKGLSDVAFASSNDSSRVFASDTSGSINIWDRRMSNLPYLELTTNSRSALNSLQINIENQIVLGAGKQGIIYMWDLRGGRTTAAFQNPKEAYYPPMASVKLALLLEKIESLKAQSDIILKEIHSISLDPSCLHRLAFHLDDGWSGVLDIHSLELTHIHCPPPAWLSSSNMSANLSYLRKPSWISTNEIYVAGSSSDDGVYLLDFYADTSSPCHVDYREDVVNTSGARQNRFIPLSEGVTACAAHPLDGSIVAGTKVCLDAIVFSLKLFILAVVHEMLPSKLLQDAMKEGILGLNAYPLFFQQASLLMISQRHHSWRGDDCQ</sequence>
<reference evidence="3" key="1">
    <citation type="submission" date="2023-05" db="EMBL/GenBank/DDBJ databases">
        <title>Nepenthes gracilis genome sequencing.</title>
        <authorList>
            <person name="Fukushima K."/>
        </authorList>
    </citation>
    <scope>NUCLEOTIDE SEQUENCE</scope>
    <source>
        <strain evidence="3">SING2019-196</strain>
    </source>
</reference>
<dbReference type="PANTHER" id="PTHR19857">
    <property type="entry name" value="MITOCHONDRIAL DIVISION PROTEIN 1-RELATED"/>
    <property type="match status" value="1"/>
</dbReference>
<dbReference type="PANTHER" id="PTHR19857:SF21">
    <property type="entry name" value="ANAPHASE-PROMOTING COMPLEX SUBUNIT 4 WD40 DOMAIN-CONTAINING PROTEIN"/>
    <property type="match status" value="1"/>
</dbReference>
<evidence type="ECO:0008006" key="5">
    <source>
        <dbReference type="Google" id="ProtNLM"/>
    </source>
</evidence>
<evidence type="ECO:0000256" key="1">
    <source>
        <dbReference type="ARBA" id="ARBA00022574"/>
    </source>
</evidence>
<dbReference type="InterPro" id="IPR036322">
    <property type="entry name" value="WD40_repeat_dom_sf"/>
</dbReference>
<keyword evidence="1" id="KW-0853">WD repeat</keyword>
<gene>
    <name evidence="3" type="ORF">Nepgr_012140</name>
</gene>
<dbReference type="SMART" id="SM00320">
    <property type="entry name" value="WD40"/>
    <property type="match status" value="3"/>
</dbReference>
<dbReference type="SUPFAM" id="SSF50978">
    <property type="entry name" value="WD40 repeat-like"/>
    <property type="match status" value="1"/>
</dbReference>
<dbReference type="Gene3D" id="2.130.10.10">
    <property type="entry name" value="YVTN repeat-like/Quinoprotein amine dehydrogenase"/>
    <property type="match status" value="1"/>
</dbReference>
<name>A0AAD3SGG4_NEPGR</name>
<protein>
    <recommendedName>
        <fullName evidence="5">Transducin/WD40 repeat-like superfamily protein</fullName>
    </recommendedName>
</protein>
<dbReference type="InterPro" id="IPR001680">
    <property type="entry name" value="WD40_rpt"/>
</dbReference>
<evidence type="ECO:0000313" key="3">
    <source>
        <dbReference type="EMBL" id="GMH10299.1"/>
    </source>
</evidence>
<comment type="caution">
    <text evidence="3">The sequence shown here is derived from an EMBL/GenBank/DDBJ whole genome shotgun (WGS) entry which is preliminary data.</text>
</comment>
<evidence type="ECO:0000313" key="4">
    <source>
        <dbReference type="Proteomes" id="UP001279734"/>
    </source>
</evidence>
<keyword evidence="2" id="KW-0677">Repeat</keyword>
<organism evidence="3 4">
    <name type="scientific">Nepenthes gracilis</name>
    <name type="common">Slender pitcher plant</name>
    <dbReference type="NCBI Taxonomy" id="150966"/>
    <lineage>
        <taxon>Eukaryota</taxon>
        <taxon>Viridiplantae</taxon>
        <taxon>Streptophyta</taxon>
        <taxon>Embryophyta</taxon>
        <taxon>Tracheophyta</taxon>
        <taxon>Spermatophyta</taxon>
        <taxon>Magnoliopsida</taxon>
        <taxon>eudicotyledons</taxon>
        <taxon>Gunneridae</taxon>
        <taxon>Pentapetalae</taxon>
        <taxon>Caryophyllales</taxon>
        <taxon>Nepenthaceae</taxon>
        <taxon>Nepenthes</taxon>
    </lineage>
</organism>
<keyword evidence="4" id="KW-1185">Reference proteome</keyword>
<dbReference type="AlphaFoldDB" id="A0AAD3SGG4"/>
<dbReference type="InterPro" id="IPR051179">
    <property type="entry name" value="WD_repeat_multifunction"/>
</dbReference>
<dbReference type="InterPro" id="IPR015943">
    <property type="entry name" value="WD40/YVTN_repeat-like_dom_sf"/>
</dbReference>
<dbReference type="EMBL" id="BSYO01000010">
    <property type="protein sequence ID" value="GMH10299.1"/>
    <property type="molecule type" value="Genomic_DNA"/>
</dbReference>
<dbReference type="Proteomes" id="UP001279734">
    <property type="component" value="Unassembled WGS sequence"/>
</dbReference>
<evidence type="ECO:0000256" key="2">
    <source>
        <dbReference type="ARBA" id="ARBA00022737"/>
    </source>
</evidence>
<accession>A0AAD3SGG4</accession>
<proteinExistence type="predicted"/>